<protein>
    <submittedName>
        <fullName evidence="2">Uncharacterized protein</fullName>
    </submittedName>
</protein>
<name>A0A914RTQ7_PAREQ</name>
<proteinExistence type="predicted"/>
<accession>A0A914RTQ7</accession>
<evidence type="ECO:0000313" key="2">
    <source>
        <dbReference type="WBParaSite" id="PEQ_0000965701-mRNA-1"/>
    </source>
</evidence>
<evidence type="ECO:0000313" key="1">
    <source>
        <dbReference type="Proteomes" id="UP000887564"/>
    </source>
</evidence>
<reference evidence="2" key="1">
    <citation type="submission" date="2022-11" db="UniProtKB">
        <authorList>
            <consortium name="WormBaseParasite"/>
        </authorList>
    </citation>
    <scope>IDENTIFICATION</scope>
</reference>
<sequence length="37" mass="4329">MQTYGECFGVYAFRTVAFMIRDIRPLANVIQREGMML</sequence>
<dbReference type="Proteomes" id="UP000887564">
    <property type="component" value="Unplaced"/>
</dbReference>
<organism evidence="1 2">
    <name type="scientific">Parascaris equorum</name>
    <name type="common">Equine roundworm</name>
    <dbReference type="NCBI Taxonomy" id="6256"/>
    <lineage>
        <taxon>Eukaryota</taxon>
        <taxon>Metazoa</taxon>
        <taxon>Ecdysozoa</taxon>
        <taxon>Nematoda</taxon>
        <taxon>Chromadorea</taxon>
        <taxon>Rhabditida</taxon>
        <taxon>Spirurina</taxon>
        <taxon>Ascaridomorpha</taxon>
        <taxon>Ascaridoidea</taxon>
        <taxon>Ascarididae</taxon>
        <taxon>Parascaris</taxon>
    </lineage>
</organism>
<dbReference type="AlphaFoldDB" id="A0A914RTQ7"/>
<keyword evidence="1" id="KW-1185">Reference proteome</keyword>
<dbReference type="WBParaSite" id="PEQ_0000965701-mRNA-1">
    <property type="protein sequence ID" value="PEQ_0000965701-mRNA-1"/>
    <property type="gene ID" value="PEQ_0000965701"/>
</dbReference>